<protein>
    <submittedName>
        <fullName evidence="2">Uncharacterized protein</fullName>
    </submittedName>
</protein>
<keyword evidence="3" id="KW-1185">Reference proteome</keyword>
<keyword evidence="1" id="KW-1133">Transmembrane helix</keyword>
<organism evidence="2 3">
    <name type="scientific">Streptomyces gilvosporeus</name>
    <dbReference type="NCBI Taxonomy" id="553510"/>
    <lineage>
        <taxon>Bacteria</taxon>
        <taxon>Bacillati</taxon>
        <taxon>Actinomycetota</taxon>
        <taxon>Actinomycetes</taxon>
        <taxon>Kitasatosporales</taxon>
        <taxon>Streptomycetaceae</taxon>
        <taxon>Streptomyces</taxon>
    </lineage>
</organism>
<dbReference type="Proteomes" id="UP000192726">
    <property type="component" value="Chromosome"/>
</dbReference>
<dbReference type="STRING" id="553510.B1H19_00245"/>
<evidence type="ECO:0000313" key="2">
    <source>
        <dbReference type="EMBL" id="ARF52840.1"/>
    </source>
</evidence>
<dbReference type="EMBL" id="CP020569">
    <property type="protein sequence ID" value="ARF52840.1"/>
    <property type="molecule type" value="Genomic_DNA"/>
</dbReference>
<keyword evidence="1" id="KW-0472">Membrane</keyword>
<name>A0A1V0TIZ8_9ACTN</name>
<proteinExistence type="predicted"/>
<keyword evidence="1" id="KW-0812">Transmembrane</keyword>
<feature type="transmembrane region" description="Helical" evidence="1">
    <location>
        <begin position="45"/>
        <end position="67"/>
    </location>
</feature>
<evidence type="ECO:0000313" key="3">
    <source>
        <dbReference type="Proteomes" id="UP000192726"/>
    </source>
</evidence>
<reference evidence="2 3" key="1">
    <citation type="submission" date="2017-04" db="EMBL/GenBank/DDBJ databases">
        <title>Complete Genome Sequence of Streptomyces gilvosporeus F607, a Capable Producer of Natamycin.</title>
        <authorList>
            <person name="Zong G."/>
            <person name="Zhong C."/>
            <person name="Fu J."/>
            <person name="Qin R."/>
            <person name="Cao G."/>
        </authorList>
    </citation>
    <scope>NUCLEOTIDE SEQUENCE [LARGE SCALE GENOMIC DNA]</scope>
    <source>
        <strain evidence="2 3">F607</strain>
    </source>
</reference>
<evidence type="ECO:0000256" key="1">
    <source>
        <dbReference type="SAM" id="Phobius"/>
    </source>
</evidence>
<feature type="transmembrane region" description="Helical" evidence="1">
    <location>
        <begin position="88"/>
        <end position="108"/>
    </location>
</feature>
<sequence length="145" mass="15384">MCGDRGWGCVAYMSDHMPFGGMPATPLPTRSTPGNGDGDSDPNAWIAPLASTAITAITGFFAVIVGMMSPMVCDSCSSAEADRFGTLFLAYFCGLLVPVALLLASWILPWRRKYAVIRIVLAALAPCSVVALVVLYYMLINSVKG</sequence>
<dbReference type="AlphaFoldDB" id="A0A1V0TIZ8"/>
<dbReference type="KEGG" id="sgv:B1H19_00245"/>
<gene>
    <name evidence="2" type="ORF">B1H19_00245</name>
</gene>
<feature type="transmembrane region" description="Helical" evidence="1">
    <location>
        <begin position="114"/>
        <end position="139"/>
    </location>
</feature>
<accession>A0A1V0TIZ8</accession>